<dbReference type="Proteomes" id="UP000663832">
    <property type="component" value="Unassembled WGS sequence"/>
</dbReference>
<organism evidence="4 5">
    <name type="scientific">Adineta steineri</name>
    <dbReference type="NCBI Taxonomy" id="433720"/>
    <lineage>
        <taxon>Eukaryota</taxon>
        <taxon>Metazoa</taxon>
        <taxon>Spiralia</taxon>
        <taxon>Gnathifera</taxon>
        <taxon>Rotifera</taxon>
        <taxon>Eurotatoria</taxon>
        <taxon>Bdelloidea</taxon>
        <taxon>Adinetida</taxon>
        <taxon>Adinetidae</taxon>
        <taxon>Adineta</taxon>
    </lineage>
</organism>
<reference evidence="4" key="1">
    <citation type="submission" date="2021-02" db="EMBL/GenBank/DDBJ databases">
        <authorList>
            <person name="Nowell W R."/>
        </authorList>
    </citation>
    <scope>NUCLEOTIDE SEQUENCE</scope>
</reference>
<feature type="domain" description="EF-hand" evidence="1">
    <location>
        <begin position="34"/>
        <end position="69"/>
    </location>
</feature>
<dbReference type="SMART" id="SM00054">
    <property type="entry name" value="EFh"/>
    <property type="match status" value="2"/>
</dbReference>
<protein>
    <recommendedName>
        <fullName evidence="1">EF-hand domain-containing protein</fullName>
    </recommendedName>
</protein>
<evidence type="ECO:0000313" key="3">
    <source>
        <dbReference type="EMBL" id="CAF0740779.1"/>
    </source>
</evidence>
<dbReference type="PROSITE" id="PS50222">
    <property type="entry name" value="EF_HAND_2"/>
    <property type="match status" value="2"/>
</dbReference>
<evidence type="ECO:0000313" key="4">
    <source>
        <dbReference type="EMBL" id="CAF0750750.1"/>
    </source>
</evidence>
<dbReference type="InterPro" id="IPR002048">
    <property type="entry name" value="EF_hand_dom"/>
</dbReference>
<gene>
    <name evidence="3" type="ORF">BJG266_LOCUS1832</name>
    <name evidence="4" type="ORF">QVE165_LOCUS1481</name>
    <name evidence="2" type="ORF">QVE165_LOCUS373</name>
</gene>
<comment type="caution">
    <text evidence="4">The sequence shown here is derived from an EMBL/GenBank/DDBJ whole genome shotgun (WGS) entry which is preliminary data.</text>
</comment>
<dbReference type="SUPFAM" id="SSF47473">
    <property type="entry name" value="EF-hand"/>
    <property type="match status" value="1"/>
</dbReference>
<keyword evidence="5" id="KW-1185">Reference proteome</keyword>
<evidence type="ECO:0000313" key="2">
    <source>
        <dbReference type="EMBL" id="CAF0732471.1"/>
    </source>
</evidence>
<feature type="domain" description="EF-hand" evidence="1">
    <location>
        <begin position="112"/>
        <end position="147"/>
    </location>
</feature>
<proteinExistence type="predicted"/>
<dbReference type="PANTHER" id="PTHR46763:SF1">
    <property type="entry name" value="DYNEIN REGULATORY COMPLEX PROTEIN 8"/>
    <property type="match status" value="1"/>
</dbReference>
<name>A0A813PCC6_9BILA</name>
<dbReference type="EMBL" id="CAJNOI010000004">
    <property type="protein sequence ID" value="CAF0740779.1"/>
    <property type="molecule type" value="Genomic_DNA"/>
</dbReference>
<accession>A0A813PCC6</accession>
<dbReference type="AlphaFoldDB" id="A0A813PCC6"/>
<dbReference type="EMBL" id="CAJNOM010000001">
    <property type="protein sequence ID" value="CAF0732471.1"/>
    <property type="molecule type" value="Genomic_DNA"/>
</dbReference>
<dbReference type="Proteomes" id="UP000663877">
    <property type="component" value="Unassembled WGS sequence"/>
</dbReference>
<dbReference type="InterPro" id="IPR011992">
    <property type="entry name" value="EF-hand-dom_pair"/>
</dbReference>
<dbReference type="Pfam" id="PF13499">
    <property type="entry name" value="EF-hand_7"/>
    <property type="match status" value="1"/>
</dbReference>
<dbReference type="PANTHER" id="PTHR46763">
    <property type="entry name" value="DYNEIN REGULATORY COMPLEX PROTEIN 8"/>
    <property type="match status" value="1"/>
</dbReference>
<sequence>MAATTDEAGVVPDPVNRVTLRDPIRESEERANQARIKRLTEAFNVFDQESNNTIPSTELGTVVRSLGLVPTEGELQDILSEMSDDSNPESIHLERFLNVMNVILKDRRYQGEPESKILRAFQVLDAENNGFITEEEFRNYLCKEGEPFNDEEFQDFMTIALDDESDRICTYKDFIQNLVVEDND</sequence>
<dbReference type="OrthoDB" id="10260307at2759"/>
<evidence type="ECO:0000259" key="1">
    <source>
        <dbReference type="PROSITE" id="PS50222"/>
    </source>
</evidence>
<dbReference type="EMBL" id="CAJNOM010000004">
    <property type="protein sequence ID" value="CAF0750750.1"/>
    <property type="molecule type" value="Genomic_DNA"/>
</dbReference>
<dbReference type="GO" id="GO:0005509">
    <property type="term" value="F:calcium ion binding"/>
    <property type="evidence" value="ECO:0007669"/>
    <property type="project" value="InterPro"/>
</dbReference>
<dbReference type="Gene3D" id="1.10.238.10">
    <property type="entry name" value="EF-hand"/>
    <property type="match status" value="2"/>
</dbReference>
<evidence type="ECO:0000313" key="5">
    <source>
        <dbReference type="Proteomes" id="UP000663832"/>
    </source>
</evidence>
<dbReference type="FunFam" id="1.10.238.10:FF:000001">
    <property type="entry name" value="Calmodulin 1"/>
    <property type="match status" value="1"/>
</dbReference>